<keyword evidence="5" id="KW-1185">Reference proteome</keyword>
<dbReference type="GO" id="GO:0005385">
    <property type="term" value="F:zinc ion transmembrane transporter activity"/>
    <property type="evidence" value="ECO:0007669"/>
    <property type="project" value="InterPro"/>
</dbReference>
<keyword evidence="3" id="KW-0472">Membrane</keyword>
<feature type="compositionally biased region" description="Basic residues" evidence="2">
    <location>
        <begin position="9"/>
        <end position="18"/>
    </location>
</feature>
<dbReference type="EMBL" id="CP133614">
    <property type="protein sequence ID" value="WMV19342.1"/>
    <property type="molecule type" value="Genomic_DNA"/>
</dbReference>
<evidence type="ECO:0000313" key="4">
    <source>
        <dbReference type="EMBL" id="WMV19342.1"/>
    </source>
</evidence>
<dbReference type="PANTHER" id="PTHR45755">
    <property type="match status" value="1"/>
</dbReference>
<dbReference type="GO" id="GO:0006882">
    <property type="term" value="P:intracellular zinc ion homeostasis"/>
    <property type="evidence" value="ECO:0007669"/>
    <property type="project" value="InterPro"/>
</dbReference>
<protein>
    <submittedName>
        <fullName evidence="4">Uncharacterized protein</fullName>
    </submittedName>
</protein>
<evidence type="ECO:0000256" key="2">
    <source>
        <dbReference type="SAM" id="MobiDB-lite"/>
    </source>
</evidence>
<reference evidence="4" key="1">
    <citation type="submission" date="2023-08" db="EMBL/GenBank/DDBJ databases">
        <title>A de novo genome assembly of Solanum verrucosum Schlechtendal, a Mexican diploid species geographically isolated from the other diploid A-genome species in potato relatives.</title>
        <authorList>
            <person name="Hosaka K."/>
        </authorList>
    </citation>
    <scope>NUCLEOTIDE SEQUENCE</scope>
    <source>
        <tissue evidence="4">Young leaves</tissue>
    </source>
</reference>
<dbReference type="AlphaFoldDB" id="A0AAF0TG85"/>
<dbReference type="GO" id="GO:0005794">
    <property type="term" value="C:Golgi apparatus"/>
    <property type="evidence" value="ECO:0007669"/>
    <property type="project" value="TreeGrafter"/>
</dbReference>
<keyword evidence="1" id="KW-0813">Transport</keyword>
<keyword evidence="3" id="KW-1133">Transmembrane helix</keyword>
<dbReference type="InterPro" id="IPR045316">
    <property type="entry name" value="Msc2-like"/>
</dbReference>
<sequence>MDHACQDHRRQKQSRVGRKKESNPRIETVGELSKLVYGGQYGRKGTLELLIVLRIPNSPPNAGWDNLPSLPVPRLISIPIPTCQSFLYVSWHRPTDAPFIDENLPKFHCLLTVQLFLLFMSFSLAVEALHAFIQDESEHKRDWIRNEDFWDKVGVVPCGGQDVGGEAEMVQVCEKEMHRCPSEEVREVGYEGHEESGSIVNNLSTFTRQVYRKAEDMNYHSVCLHVLADSIRRVKNAEVLCLGLVSATVFFLVMPLFRTTGGILLQMAPPRIPSSALSKCWRQIKLANKCTPKRLGACSKGLNCGAVEALATLVKMGNMLFHYALECKGTFRI</sequence>
<evidence type="ECO:0000313" key="5">
    <source>
        <dbReference type="Proteomes" id="UP001234989"/>
    </source>
</evidence>
<name>A0AAF0TG85_SOLVR</name>
<evidence type="ECO:0000256" key="1">
    <source>
        <dbReference type="ARBA" id="ARBA00022448"/>
    </source>
</evidence>
<feature type="transmembrane region" description="Helical" evidence="3">
    <location>
        <begin position="239"/>
        <end position="257"/>
    </location>
</feature>
<dbReference type="PANTHER" id="PTHR45755:SF3">
    <property type="entry name" value="METAL TOLERANCE PROTEIN C2"/>
    <property type="match status" value="1"/>
</dbReference>
<gene>
    <name evidence="4" type="ORF">MTR67_012727</name>
</gene>
<evidence type="ECO:0000256" key="3">
    <source>
        <dbReference type="SAM" id="Phobius"/>
    </source>
</evidence>
<proteinExistence type="predicted"/>
<feature type="region of interest" description="Disordered" evidence="2">
    <location>
        <begin position="1"/>
        <end position="24"/>
    </location>
</feature>
<keyword evidence="3" id="KW-0812">Transmembrane</keyword>
<accession>A0AAF0TG85</accession>
<organism evidence="4 5">
    <name type="scientific">Solanum verrucosum</name>
    <dbReference type="NCBI Taxonomy" id="315347"/>
    <lineage>
        <taxon>Eukaryota</taxon>
        <taxon>Viridiplantae</taxon>
        <taxon>Streptophyta</taxon>
        <taxon>Embryophyta</taxon>
        <taxon>Tracheophyta</taxon>
        <taxon>Spermatophyta</taxon>
        <taxon>Magnoliopsida</taxon>
        <taxon>eudicotyledons</taxon>
        <taxon>Gunneridae</taxon>
        <taxon>Pentapetalae</taxon>
        <taxon>asterids</taxon>
        <taxon>lamiids</taxon>
        <taxon>Solanales</taxon>
        <taxon>Solanaceae</taxon>
        <taxon>Solanoideae</taxon>
        <taxon>Solaneae</taxon>
        <taxon>Solanum</taxon>
    </lineage>
</organism>
<dbReference type="Proteomes" id="UP001234989">
    <property type="component" value="Chromosome 3"/>
</dbReference>